<evidence type="ECO:0000313" key="6">
    <source>
        <dbReference type="EMBL" id="RYN15995.1"/>
    </source>
</evidence>
<evidence type="ECO:0000313" key="8">
    <source>
        <dbReference type="Proteomes" id="UP000292340"/>
    </source>
</evidence>
<dbReference type="InterPro" id="IPR001680">
    <property type="entry name" value="WD40_rpt"/>
</dbReference>
<evidence type="ECO:0000259" key="5">
    <source>
        <dbReference type="PROSITE" id="PS00036"/>
    </source>
</evidence>
<feature type="region of interest" description="Disordered" evidence="3">
    <location>
        <begin position="1"/>
        <end position="49"/>
    </location>
</feature>
<evidence type="ECO:0000313" key="9">
    <source>
        <dbReference type="Proteomes" id="UP000293195"/>
    </source>
</evidence>
<sequence length="2256" mass="254712">MHRHAAYPYANPAPTTTNPAPTTIEHSGTSSAFSASANPDEDWTKIPDLAERRRIQNRIAQRNYRKKLKKRLEDLERHDASSSSSPEQKPTPLELAMRTKFSDDTMIATNLRVPEKLTLLHEPLKPLVDLIFVHGLGGDPVKTWTKGEDSEEFWPQAWLPQEPALQNVRISTFGYKNHGDEHKDIASLIHDAGEGLLREISTNVSQRTQEDLPIIMIGHSIGGLVIKKTYTLAWRDATTQALATRVKCLIFLATPQRNAGLASTVRKILRASGRFTYKSSLSDFEKTSVELNKINDEFRHYAGEVRILSFYETIGTNLGIQSVFIVDIDSASMGVKHEHVQPLNADHRTACRFDGIKDPNYIKVKNAIASAVEDILGDTMVRIGDEERAQISALQTYLDVMERPIDELNNEQDNQVAGSCSWIKRLKGFQSWTGVLTPSMPLYWISAPPATGKTVLASHVTKQLQEGGHDCSYYFFKHFQKGRNTLSAMLRSLALQMAILHPMVRKKLLDLQEYSLAFDKEDERVVWRVLFVEAIFKINLERPQYWVIDALDECNDAMKLFPLLLRREYKYDLKILLTSRGPWPDFERQFARLGGDGITDTIPLEGTAHDIRLFFERHMEEIPVGPDEKWRLVEELTSKSAGCFLWARSVWQELRLVHTETQLREVIQELPVEMGLLYERILGEMSRSVRDTRLTKALLVWAVCAVRPLHISELDGFIKIDTDMSVSNLGQAVHRLCGQLLQVDKNGHVQLVHETLRTALTDGSSVSEFAISKEEGNRRLAFVCLKYLCRKEMRSPRSRTVVDIPWSTKSPIAEYACVAFSEHLAMASSSEDALFLELEKFLRSNVLMWVEYITKTKRTLHHLTRAAKNLQRYLNRRAYHVPISSAANQYANQWTTDLMQITAKFGRYLLDNPDSIYHLVPPLCPRDSAIYQTFGIVRSGLSAAGVSNSAWEDSISHIDFQQDSATSVAAGTHEFAIGTSSGRIYLYRQDTYAKETVLNHGEAVSVLCFDKSPRFASASLHMVRLWDLNSETLVWTHNIGEAPILLQFALQDWLVVATNSNRVIELVCDDGATLRDRSFPSKQAPLDVAISPECDLIAFAHSAGAVLLWSLDDDRFLGALGEETSSSAATSDSSPQQILFNPNPAIELVVVTFMNKDMVLYETWSQRVVKTVKQECNYIACSPDGRTLATRSSSGVLGVWDFETLTLIWQTNMRETLGGALSFAACGTCIIQLQRYRATLWKPAVLIRKDDKDDSLEDLSDVEADHGGDEDVVSISATCYHPTRDVILVGKHDGSVSIYSSISGESREILYAHTLHVFVSKITVSDNNIVASQDAKGHVMVYRLKIEPNDHWSTTEELMDITFEEPARQLLLNDVGNRLLISTATADYLFTRDGNSNFHNFQLTKILQPWSRSVWRWMLSTSEPATLVLVVDETIRQFSWDALDELAVTGPHRKVNVGTTSLSGKNLVVKSLGTDITGKNLIAEVGHQLSSRGDDRLAVWQAYTIESQYKETTIDPSFVCSSHEIRHFLGIFEHSIVFLNRHLWVCSIDLLLRDGGAFTEQVKRHFFVPSEFVGTNEGDMGFISRQGDIVFPNAKEVVVVRNGLKSVPYSDILASQGVREHTQTLNEQAEHEVAEKSLYGDTIASEGYREYTQPLTKQAGYEAADESLDGDTLASRDGEEYVQSLTKRTHHEMRDRPLTDHSVASHTNPYHEELVSDFVTRILVEDDDMRTICGKILEKLDRVQFIGIATKKLRGFHLGLVKDAKTDPENVIARLLGDPLNMENICEGIADAITFGRLQEGVAKGNTHEQSHVEDTIRKSKPFHILLNDLRMQLLPQSLKEMMQTASYASVSLSEQNNNSLINRFKAFVEDFTRLEWNWWPLEPRIRNMSPNETRLFWRCTCGTRLWQDISTEDVKLIKLMLPHGVGEQNLVRRCKQNGSFSSFIADFTRLATLQSTAGLRYTPSNLAAASSNAAQGPQSTGVVVSPNNSPKPTQTANQLASSGAQAAGVQQAVLDDPRILFGVRGPHPALKLEQISVDNTMNDSNFYDELKKYYRLNRGRLRYWFSFWRLGYCEVVKFQTYRPNYVFREQKELPVGNDYEYDPRHPDAQNPPISRHEFSMHLNSCGDSCRWSKLSKYTPTLGQLLHECLPTLHTKRAINRIPKRKYPFDTSCTDDKNAYAWGLEARHEISAAYVAFYHLLILALPFGFWGWWQATHPGDLQNASVPVTVVLTMLSLFWGTNGILTQGRKLGEIDV</sequence>
<dbReference type="Proteomes" id="UP000293195">
    <property type="component" value="Unassembled WGS sequence"/>
</dbReference>
<comment type="pathway">
    <text evidence="1">Mycotoxin biosynthesis.</text>
</comment>
<dbReference type="EMBL" id="PDXB01000085">
    <property type="protein sequence ID" value="RYN15995.1"/>
    <property type="molecule type" value="Genomic_DNA"/>
</dbReference>
<dbReference type="InterPro" id="IPR029058">
    <property type="entry name" value="AB_hydrolase_fold"/>
</dbReference>
<dbReference type="InterPro" id="IPR027417">
    <property type="entry name" value="P-loop_NTPase"/>
</dbReference>
<dbReference type="InterPro" id="IPR004827">
    <property type="entry name" value="bZIP"/>
</dbReference>
<dbReference type="PROSITE" id="PS00036">
    <property type="entry name" value="BZIP_BASIC"/>
    <property type="match status" value="1"/>
</dbReference>
<dbReference type="InterPro" id="IPR015943">
    <property type="entry name" value="WD40/YVTN_repeat-like_dom_sf"/>
</dbReference>
<evidence type="ECO:0000256" key="2">
    <source>
        <dbReference type="ARBA" id="ARBA00022737"/>
    </source>
</evidence>
<dbReference type="Pfam" id="PF24883">
    <property type="entry name" value="NPHP3_N"/>
    <property type="match status" value="1"/>
</dbReference>
<feature type="region of interest" description="Disordered" evidence="3">
    <location>
        <begin position="72"/>
        <end position="93"/>
    </location>
</feature>
<dbReference type="InterPro" id="IPR046347">
    <property type="entry name" value="bZIP_sf"/>
</dbReference>
<dbReference type="GO" id="GO:0003700">
    <property type="term" value="F:DNA-binding transcription factor activity"/>
    <property type="evidence" value="ECO:0007669"/>
    <property type="project" value="InterPro"/>
</dbReference>
<evidence type="ECO:0000256" key="1">
    <source>
        <dbReference type="ARBA" id="ARBA00004685"/>
    </source>
</evidence>
<feature type="compositionally biased region" description="Polar residues" evidence="3">
    <location>
        <begin position="1976"/>
        <end position="1998"/>
    </location>
</feature>
<feature type="compositionally biased region" description="Polar residues" evidence="3">
    <location>
        <begin position="24"/>
        <end position="37"/>
    </location>
</feature>
<dbReference type="Gene3D" id="3.40.50.300">
    <property type="entry name" value="P-loop containing nucleotide triphosphate hydrolases"/>
    <property type="match status" value="1"/>
</dbReference>
<feature type="transmembrane region" description="Helical" evidence="4">
    <location>
        <begin position="2225"/>
        <end position="2245"/>
    </location>
</feature>
<evidence type="ECO:0000256" key="4">
    <source>
        <dbReference type="SAM" id="Phobius"/>
    </source>
</evidence>
<dbReference type="Gene3D" id="3.40.50.1820">
    <property type="entry name" value="alpha/beta hydrolase"/>
    <property type="match status" value="1"/>
</dbReference>
<dbReference type="SUPFAM" id="SSF52540">
    <property type="entry name" value="P-loop containing nucleoside triphosphate hydrolases"/>
    <property type="match status" value="1"/>
</dbReference>
<dbReference type="SUPFAM" id="SSF101908">
    <property type="entry name" value="Putative isomerase YbhE"/>
    <property type="match status" value="1"/>
</dbReference>
<keyword evidence="2" id="KW-0677">Repeat</keyword>
<dbReference type="Pfam" id="PF22939">
    <property type="entry name" value="WHD_GPIID"/>
    <property type="match status" value="1"/>
</dbReference>
<dbReference type="Gene3D" id="2.130.10.10">
    <property type="entry name" value="YVTN repeat-like/Quinoprotein amine dehydrogenase"/>
    <property type="match status" value="2"/>
</dbReference>
<feature type="compositionally biased region" description="Low complexity" evidence="3">
    <location>
        <begin position="1"/>
        <end position="23"/>
    </location>
</feature>
<dbReference type="PANTHER" id="PTHR10039:SF16">
    <property type="entry name" value="GPI INOSITOL-DEACYLASE"/>
    <property type="match status" value="1"/>
</dbReference>
<dbReference type="Proteomes" id="UP000292340">
    <property type="component" value="Unassembled WGS sequence"/>
</dbReference>
<dbReference type="PANTHER" id="PTHR10039">
    <property type="entry name" value="AMELOGENIN"/>
    <property type="match status" value="1"/>
</dbReference>
<dbReference type="SUPFAM" id="SSF53474">
    <property type="entry name" value="alpha/beta-Hydrolases"/>
    <property type="match status" value="1"/>
</dbReference>
<organism evidence="6 8">
    <name type="scientific">Alternaria tenuissima</name>
    <dbReference type="NCBI Taxonomy" id="119927"/>
    <lineage>
        <taxon>Eukaryota</taxon>
        <taxon>Fungi</taxon>
        <taxon>Dikarya</taxon>
        <taxon>Ascomycota</taxon>
        <taxon>Pezizomycotina</taxon>
        <taxon>Dothideomycetes</taxon>
        <taxon>Pleosporomycetidae</taxon>
        <taxon>Pleosporales</taxon>
        <taxon>Pleosporineae</taxon>
        <taxon>Pleosporaceae</taxon>
        <taxon>Alternaria</taxon>
        <taxon>Alternaria sect. Alternaria</taxon>
        <taxon>Alternaria alternata complex</taxon>
    </lineage>
</organism>
<evidence type="ECO:0000256" key="3">
    <source>
        <dbReference type="SAM" id="MobiDB-lite"/>
    </source>
</evidence>
<dbReference type="SUPFAM" id="SSF57959">
    <property type="entry name" value="Leucine zipper domain"/>
    <property type="match status" value="1"/>
</dbReference>
<keyword evidence="4" id="KW-0812">Transmembrane</keyword>
<keyword evidence="4" id="KW-1133">Transmembrane helix</keyword>
<name>A0AB37VXL5_9PLEO</name>
<dbReference type="CDD" id="cd14688">
    <property type="entry name" value="bZIP_YAP"/>
    <property type="match status" value="1"/>
</dbReference>
<evidence type="ECO:0000313" key="7">
    <source>
        <dbReference type="EMBL" id="RYN87216.1"/>
    </source>
</evidence>
<keyword evidence="4" id="KW-0472">Membrane</keyword>
<accession>A0AB37VXL5</accession>
<protein>
    <recommendedName>
        <fullName evidence="5">BZIP domain-containing protein</fullName>
    </recommendedName>
</protein>
<feature type="region of interest" description="Disordered" evidence="3">
    <location>
        <begin position="1971"/>
        <end position="2003"/>
    </location>
</feature>
<dbReference type="InterPro" id="IPR036322">
    <property type="entry name" value="WD40_repeat_dom_sf"/>
</dbReference>
<feature type="transmembrane region" description="Helical" evidence="4">
    <location>
        <begin position="2192"/>
        <end position="2213"/>
    </location>
</feature>
<dbReference type="EMBL" id="PDXF01000125">
    <property type="protein sequence ID" value="RYN87216.1"/>
    <property type="molecule type" value="Genomic_DNA"/>
</dbReference>
<dbReference type="SMART" id="SM00320">
    <property type="entry name" value="WD40"/>
    <property type="match status" value="5"/>
</dbReference>
<dbReference type="SUPFAM" id="SSF50978">
    <property type="entry name" value="WD40 repeat-like"/>
    <property type="match status" value="1"/>
</dbReference>
<reference evidence="6 9" key="2">
    <citation type="journal article" date="2019" name="bioRxiv">
        <title>Genomics, evolutionary history and diagnostics of the Alternaria alternata species group including apple and Asian pear pathotypes.</title>
        <authorList>
            <person name="Armitage A.D."/>
            <person name="Cockerton H.M."/>
            <person name="Sreenivasaprasad S."/>
            <person name="Woodhall J.W."/>
            <person name="Lane C.R."/>
            <person name="Harrison R.J."/>
            <person name="Clarkson J.P."/>
        </authorList>
    </citation>
    <scope>NUCLEOTIDE SEQUENCE</scope>
    <source>
        <strain evidence="6">FERA 1164</strain>
        <strain evidence="9">FERA 635</strain>
    </source>
</reference>
<dbReference type="InterPro" id="IPR056884">
    <property type="entry name" value="NPHP3-like_N"/>
</dbReference>
<dbReference type="InterPro" id="IPR054471">
    <property type="entry name" value="GPIID_WHD"/>
</dbReference>
<gene>
    <name evidence="6" type="ORF">AA0115_g12618</name>
    <name evidence="7" type="ORF">AA0119_g12579</name>
</gene>
<proteinExistence type="predicted"/>
<reference evidence="6" key="1">
    <citation type="submission" date="2017-10" db="EMBL/GenBank/DDBJ databases">
        <authorList>
            <person name="Armitage A.D."/>
            <person name="Barbara D.J."/>
            <person name="Woodhall J.W."/>
            <person name="Sreenivasaprasad S."/>
            <person name="Lane C.R."/>
            <person name="Clarkson J.P."/>
            <person name="Harrison R.J."/>
        </authorList>
    </citation>
    <scope>NUCLEOTIDE SEQUENCE</scope>
    <source>
        <strain evidence="6">FERA 1164</strain>
        <strain evidence="7">FERA 635</strain>
    </source>
</reference>
<feature type="domain" description="BZIP" evidence="5">
    <location>
        <begin position="52"/>
        <end position="67"/>
    </location>
</feature>
<comment type="caution">
    <text evidence="6">The sequence shown here is derived from an EMBL/GenBank/DDBJ whole genome shotgun (WGS) entry which is preliminary data.</text>
</comment>
<keyword evidence="9" id="KW-1185">Reference proteome</keyword>